<sequence>MGKVLLIQLCLLLIYISYKGIFCDESPSSYQQDTPSNSYAKLSLRDVVNMLEADRKDDFRYFIKRKGNNNLEDGLVFEQLLDPVYESESNAEEILKNNPMLMQFLAEKLKSPPQTRFLSPRLGRTADPAHHLPSLPPRFGKRNTVFTPRMG</sequence>
<feature type="region of interest" description="Disordered" evidence="1">
    <location>
        <begin position="127"/>
        <end position="151"/>
    </location>
</feature>
<dbReference type="VEuPathDB" id="VectorBase:CSON010790"/>
<name>A0A336M4Y8_CULSO</name>
<gene>
    <name evidence="4" type="primary">CSON010790</name>
</gene>
<feature type="chain" id="PRO_5036328644" evidence="2">
    <location>
        <begin position="24"/>
        <end position="151"/>
    </location>
</feature>
<accession>A0A336M4Y8</accession>
<evidence type="ECO:0000256" key="2">
    <source>
        <dbReference type="SAM" id="SignalP"/>
    </source>
</evidence>
<protein>
    <submittedName>
        <fullName evidence="4">CSON010790 protein</fullName>
    </submittedName>
</protein>
<evidence type="ECO:0000256" key="1">
    <source>
        <dbReference type="SAM" id="MobiDB-lite"/>
    </source>
</evidence>
<organism evidence="4">
    <name type="scientific">Culicoides sonorensis</name>
    <name type="common">Biting midge</name>
    <dbReference type="NCBI Taxonomy" id="179676"/>
    <lineage>
        <taxon>Eukaryota</taxon>
        <taxon>Metazoa</taxon>
        <taxon>Ecdysozoa</taxon>
        <taxon>Arthropoda</taxon>
        <taxon>Hexapoda</taxon>
        <taxon>Insecta</taxon>
        <taxon>Pterygota</taxon>
        <taxon>Neoptera</taxon>
        <taxon>Endopterygota</taxon>
        <taxon>Diptera</taxon>
        <taxon>Nematocera</taxon>
        <taxon>Chironomoidea</taxon>
        <taxon>Ceratopogonidae</taxon>
        <taxon>Ceratopogoninae</taxon>
        <taxon>Culicoides</taxon>
        <taxon>Monoculicoides</taxon>
    </lineage>
</organism>
<reference evidence="4" key="2">
    <citation type="submission" date="2018-07" db="EMBL/GenBank/DDBJ databases">
        <authorList>
            <person name="Quirk P.G."/>
            <person name="Krulwich T.A."/>
        </authorList>
    </citation>
    <scope>NUCLEOTIDE SEQUENCE</scope>
</reference>
<dbReference type="AlphaFoldDB" id="A0A336M4Y8"/>
<evidence type="ECO:0000313" key="4">
    <source>
        <dbReference type="EMBL" id="SSX24421.1"/>
    </source>
</evidence>
<feature type="signal peptide" evidence="2">
    <location>
        <begin position="1"/>
        <end position="23"/>
    </location>
</feature>
<dbReference type="EMBL" id="UFQS01000447">
    <property type="protein sequence ID" value="SSX04056.1"/>
    <property type="molecule type" value="Genomic_DNA"/>
</dbReference>
<keyword evidence="2" id="KW-0732">Signal</keyword>
<proteinExistence type="predicted"/>
<reference evidence="3" key="1">
    <citation type="submission" date="2018-04" db="EMBL/GenBank/DDBJ databases">
        <authorList>
            <person name="Go L.Y."/>
            <person name="Mitchell J.A."/>
        </authorList>
    </citation>
    <scope>NUCLEOTIDE SEQUENCE</scope>
    <source>
        <tissue evidence="3">Whole organism</tissue>
    </source>
</reference>
<evidence type="ECO:0000313" key="3">
    <source>
        <dbReference type="EMBL" id="SSX04056.1"/>
    </source>
</evidence>
<dbReference type="EMBL" id="UFQT01000447">
    <property type="protein sequence ID" value="SSX24421.1"/>
    <property type="molecule type" value="Genomic_DNA"/>
</dbReference>